<evidence type="ECO:0000256" key="2">
    <source>
        <dbReference type="ARBA" id="ARBA00011881"/>
    </source>
</evidence>
<sequence>MTVRVAINGFGRIGRNILRAIHESGRKDIDVVAVNDLGPVETNAHLLRFDSVHGRFPHEVTVDGDQITVGTEKFKVTAIKDPTQLPWKELGVDIALECTGIFTARDKAAAHLTAGAKRVLVSAPAEGADLTVVYGINHDKLTKDHIVISNASCTTNCLAPLAAVLHEAVGIEKGMMTTIHSYTGDQPTLDTMHKDLYRARAAALSQIPTSTGAAKAIGLVLPDLKGKLDGISIRVPTPNVSVVDFKFIAKRPTTVQEINEAVIAASNGKLKGILAVTHHPNVSIDFNHDPHSSIMALDQTKVMDGNFVSVLSWYDNEWGFSNRMADTAVAFGKTIA</sequence>
<accession>A0A271KKF4</accession>
<dbReference type="FunFam" id="3.30.360.10:FF:000002">
    <property type="entry name" value="Glyceraldehyde-3-phosphate dehydrogenase"/>
    <property type="match status" value="1"/>
</dbReference>
<dbReference type="Pfam" id="PF02800">
    <property type="entry name" value="Gp_dh_C"/>
    <property type="match status" value="1"/>
</dbReference>
<feature type="binding site" evidence="6">
    <location>
        <position position="122"/>
    </location>
    <ligand>
        <name>NAD(+)</name>
        <dbReference type="ChEBI" id="CHEBI:57540"/>
    </ligand>
</feature>
<name>A0A271KKF4_9HYPH</name>
<keyword evidence="12" id="KW-1185">Reference proteome</keyword>
<dbReference type="GO" id="GO:0006006">
    <property type="term" value="P:glucose metabolic process"/>
    <property type="evidence" value="ECO:0007669"/>
    <property type="project" value="InterPro"/>
</dbReference>
<protein>
    <recommendedName>
        <fullName evidence="9">Glyceraldehyde-3-phosphate dehydrogenase</fullName>
        <ecNumber evidence="9">1.2.1.-</ecNumber>
    </recommendedName>
</protein>
<dbReference type="GO" id="GO:0016620">
    <property type="term" value="F:oxidoreductase activity, acting on the aldehyde or oxo group of donors, NAD or NADP as acceptor"/>
    <property type="evidence" value="ECO:0007669"/>
    <property type="project" value="InterPro"/>
</dbReference>
<comment type="similarity">
    <text evidence="1 8">Belongs to the glyceraldehyde-3-phosphate dehydrogenase family.</text>
</comment>
<evidence type="ECO:0000259" key="10">
    <source>
        <dbReference type="SMART" id="SM00846"/>
    </source>
</evidence>
<keyword evidence="3 9" id="KW-0560">Oxidoreductase</keyword>
<evidence type="ECO:0000256" key="1">
    <source>
        <dbReference type="ARBA" id="ARBA00007406"/>
    </source>
</evidence>
<evidence type="ECO:0000256" key="4">
    <source>
        <dbReference type="PIRSR" id="PIRSR000149-1"/>
    </source>
</evidence>
<evidence type="ECO:0000256" key="5">
    <source>
        <dbReference type="PIRSR" id="PIRSR000149-2"/>
    </source>
</evidence>
<dbReference type="SUPFAM" id="SSF55347">
    <property type="entry name" value="Glyceraldehyde-3-phosphate dehydrogenase-like, C-terminal domain"/>
    <property type="match status" value="1"/>
</dbReference>
<dbReference type="OrthoDB" id="9803304at2"/>
<dbReference type="InterPro" id="IPR020831">
    <property type="entry name" value="GlycerAld/Erythrose_P_DH"/>
</dbReference>
<dbReference type="Proteomes" id="UP000215931">
    <property type="component" value="Unassembled WGS sequence"/>
</dbReference>
<keyword evidence="6" id="KW-0547">Nucleotide-binding</keyword>
<feature type="binding site" evidence="5">
    <location>
        <position position="183"/>
    </location>
    <ligand>
        <name>D-glyceraldehyde 3-phosphate</name>
        <dbReference type="ChEBI" id="CHEBI:59776"/>
    </ligand>
</feature>
<feature type="binding site" evidence="5">
    <location>
        <begin position="152"/>
        <end position="154"/>
    </location>
    <ligand>
        <name>D-glyceraldehyde 3-phosphate</name>
        <dbReference type="ChEBI" id="CHEBI:59776"/>
    </ligand>
</feature>
<keyword evidence="6" id="KW-0520">NAD</keyword>
<dbReference type="CDD" id="cd05214">
    <property type="entry name" value="GAPDH_I_N"/>
    <property type="match status" value="1"/>
</dbReference>
<feature type="domain" description="Glyceraldehyde 3-phosphate dehydrogenase NAD(P) binding" evidence="10">
    <location>
        <begin position="3"/>
        <end position="153"/>
    </location>
</feature>
<evidence type="ECO:0000256" key="7">
    <source>
        <dbReference type="PIRSR" id="PIRSR000149-4"/>
    </source>
</evidence>
<evidence type="ECO:0000256" key="6">
    <source>
        <dbReference type="PIRSR" id="PIRSR000149-3"/>
    </source>
</evidence>
<feature type="active site" description="Nucleophile" evidence="4">
    <location>
        <position position="153"/>
    </location>
</feature>
<dbReference type="CDD" id="cd18126">
    <property type="entry name" value="GAPDH_I_C"/>
    <property type="match status" value="1"/>
</dbReference>
<dbReference type="GO" id="GO:0050661">
    <property type="term" value="F:NADP binding"/>
    <property type="evidence" value="ECO:0007669"/>
    <property type="project" value="InterPro"/>
</dbReference>
<dbReference type="NCBIfam" id="TIGR01534">
    <property type="entry name" value="GAPDH-I"/>
    <property type="match status" value="1"/>
</dbReference>
<dbReference type="PANTHER" id="PTHR43148">
    <property type="entry name" value="GLYCERALDEHYDE-3-PHOSPHATE DEHYDROGENASE 2"/>
    <property type="match status" value="1"/>
</dbReference>
<dbReference type="EC" id="1.2.1.-" evidence="9"/>
<evidence type="ECO:0000256" key="8">
    <source>
        <dbReference type="RuleBase" id="RU000397"/>
    </source>
</evidence>
<dbReference type="FunFam" id="3.40.50.720:FF:000001">
    <property type="entry name" value="Glyceraldehyde-3-phosphate dehydrogenase"/>
    <property type="match status" value="1"/>
</dbReference>
<dbReference type="InterPro" id="IPR006424">
    <property type="entry name" value="Glyceraldehyde-3-P_DH_1"/>
</dbReference>
<dbReference type="PRINTS" id="PR00078">
    <property type="entry name" value="G3PDHDRGNASE"/>
</dbReference>
<dbReference type="InterPro" id="IPR020829">
    <property type="entry name" value="GlycerAld_3-P_DH_cat"/>
</dbReference>
<dbReference type="InterPro" id="IPR020830">
    <property type="entry name" value="GlycerAld_3-P_DH_AS"/>
</dbReference>
<organism evidence="11 12">
    <name type="scientific">Mesorhizobium wenxiniae</name>
    <dbReference type="NCBI Taxonomy" id="2014805"/>
    <lineage>
        <taxon>Bacteria</taxon>
        <taxon>Pseudomonadati</taxon>
        <taxon>Pseudomonadota</taxon>
        <taxon>Alphaproteobacteria</taxon>
        <taxon>Hyphomicrobiales</taxon>
        <taxon>Phyllobacteriaceae</taxon>
        <taxon>Mesorhizobium</taxon>
    </lineage>
</organism>
<dbReference type="Pfam" id="PF00044">
    <property type="entry name" value="Gp_dh_N"/>
    <property type="match status" value="1"/>
</dbReference>
<feature type="binding site" evidence="6">
    <location>
        <position position="316"/>
    </location>
    <ligand>
        <name>NAD(+)</name>
        <dbReference type="ChEBI" id="CHEBI:57540"/>
    </ligand>
</feature>
<dbReference type="AlphaFoldDB" id="A0A271KKF4"/>
<evidence type="ECO:0000313" key="11">
    <source>
        <dbReference type="EMBL" id="PAP96308.1"/>
    </source>
</evidence>
<evidence type="ECO:0000256" key="3">
    <source>
        <dbReference type="ARBA" id="ARBA00023002"/>
    </source>
</evidence>
<dbReference type="Gene3D" id="3.40.50.720">
    <property type="entry name" value="NAD(P)-binding Rossmann-like Domain"/>
    <property type="match status" value="1"/>
</dbReference>
<gene>
    <name evidence="11" type="primary">gap</name>
    <name evidence="11" type="ORF">CIT31_06450</name>
</gene>
<feature type="site" description="Activates thiol group during catalysis" evidence="7">
    <location>
        <position position="180"/>
    </location>
</feature>
<comment type="subunit">
    <text evidence="2">Homotetramer.</text>
</comment>
<feature type="binding site" evidence="5">
    <location>
        <begin position="211"/>
        <end position="212"/>
    </location>
    <ligand>
        <name>D-glyceraldehyde 3-phosphate</name>
        <dbReference type="ChEBI" id="CHEBI:59776"/>
    </ligand>
</feature>
<feature type="binding site" evidence="5">
    <location>
        <position position="234"/>
    </location>
    <ligand>
        <name>D-glyceraldehyde 3-phosphate</name>
        <dbReference type="ChEBI" id="CHEBI:59776"/>
    </ligand>
</feature>
<reference evidence="11 12" key="1">
    <citation type="submission" date="2017-08" db="EMBL/GenBank/DDBJ databases">
        <title>Mesorhizobium wenxinae sp. nov., a novel rhizobial species isolated from root nodules of chickpea (Cicer arietinum L.).</title>
        <authorList>
            <person name="Zhang J."/>
        </authorList>
    </citation>
    <scope>NUCLEOTIDE SEQUENCE [LARGE SCALE GENOMIC DNA]</scope>
    <source>
        <strain evidence="12">WYCCWR 10019</strain>
    </source>
</reference>
<dbReference type="SUPFAM" id="SSF51735">
    <property type="entry name" value="NAD(P)-binding Rossmann-fold domains"/>
    <property type="match status" value="1"/>
</dbReference>
<dbReference type="InterPro" id="IPR020828">
    <property type="entry name" value="GlycerAld_3-P_DH_NAD(P)-bd"/>
</dbReference>
<evidence type="ECO:0000313" key="12">
    <source>
        <dbReference type="Proteomes" id="UP000215931"/>
    </source>
</evidence>
<dbReference type="SMART" id="SM00846">
    <property type="entry name" value="Gp_dh_N"/>
    <property type="match status" value="1"/>
</dbReference>
<dbReference type="InterPro" id="IPR036291">
    <property type="entry name" value="NAD(P)-bd_dom_sf"/>
</dbReference>
<dbReference type="RefSeq" id="WP_095517922.1">
    <property type="nucleotide sequence ID" value="NZ_NPKH01000014.1"/>
</dbReference>
<proteinExistence type="inferred from homology"/>
<evidence type="ECO:0000256" key="9">
    <source>
        <dbReference type="RuleBase" id="RU361160"/>
    </source>
</evidence>
<feature type="binding site" evidence="6">
    <location>
        <begin position="12"/>
        <end position="13"/>
    </location>
    <ligand>
        <name>NAD(+)</name>
        <dbReference type="ChEBI" id="CHEBI:57540"/>
    </ligand>
</feature>
<dbReference type="Gene3D" id="3.30.360.10">
    <property type="entry name" value="Dihydrodipicolinate Reductase, domain 2"/>
    <property type="match status" value="1"/>
</dbReference>
<dbReference type="PROSITE" id="PS00071">
    <property type="entry name" value="GAPDH"/>
    <property type="match status" value="1"/>
</dbReference>
<feature type="binding site" evidence="6">
    <location>
        <position position="36"/>
    </location>
    <ligand>
        <name>NAD(+)</name>
        <dbReference type="ChEBI" id="CHEBI:57540"/>
    </ligand>
</feature>
<dbReference type="GO" id="GO:0051287">
    <property type="term" value="F:NAD binding"/>
    <property type="evidence" value="ECO:0007669"/>
    <property type="project" value="InterPro"/>
</dbReference>
<dbReference type="PIRSF" id="PIRSF000149">
    <property type="entry name" value="GAP_DH"/>
    <property type="match status" value="1"/>
</dbReference>
<dbReference type="EMBL" id="NPKH01000014">
    <property type="protein sequence ID" value="PAP96308.1"/>
    <property type="molecule type" value="Genomic_DNA"/>
</dbReference>
<comment type="caution">
    <text evidence="11">The sequence shown here is derived from an EMBL/GenBank/DDBJ whole genome shotgun (WGS) entry which is preliminary data.</text>
</comment>